<evidence type="ECO:0000256" key="1">
    <source>
        <dbReference type="SAM" id="Phobius"/>
    </source>
</evidence>
<dbReference type="KEGG" id="agv:OJF2_38610"/>
<protein>
    <submittedName>
        <fullName evidence="3">Putative major pilin subunit</fullName>
    </submittedName>
</protein>
<keyword evidence="1" id="KW-0472">Membrane</keyword>
<sequence length="383" mass="40122">MRPALRESRGRAAGFTLIELLVVIAIIAVLIALLLPAVQSAREAARRAQCTNNLKQLGLALHNYHSALNSFPLAGVNAGVADAPGTTGAWGNWSSLSMLLPYLEQSTIYAACNFNVANQGYNSGLSGNINSTATRTTINAFLCPSAPRLQGGNWSTYYGSPYPNTNYFASVGSSLCQYGGNPAGVAYMDNNGNSAAPNGPFMVFGPALGIRDITDGTSSTFAFGEWRTGDGQQSTLSVPQDVIRVGGSLPSGMTLGPVMNMPLGGAYLNTWLQGCAGSALGSVGSTNNWSGLGQFWCQGLFGDTVGNFLVAPNSNYPNCAIYQYGGDNDGSYGNYGPSSYHPGGANVAMADGSVRYIKNTTNQITIWQLASRNQGEVVSSDSY</sequence>
<keyword evidence="1" id="KW-0812">Transmembrane</keyword>
<dbReference type="SUPFAM" id="SSF54523">
    <property type="entry name" value="Pili subunits"/>
    <property type="match status" value="1"/>
</dbReference>
<dbReference type="OrthoDB" id="254660at2"/>
<dbReference type="EMBL" id="CP042997">
    <property type="protein sequence ID" value="QEH35310.1"/>
    <property type="molecule type" value="Genomic_DNA"/>
</dbReference>
<proteinExistence type="predicted"/>
<dbReference type="InterPro" id="IPR027558">
    <property type="entry name" value="Pre_pil_HX9DG_C"/>
</dbReference>
<dbReference type="PROSITE" id="PS00409">
    <property type="entry name" value="PROKAR_NTER_METHYL"/>
    <property type="match status" value="1"/>
</dbReference>
<dbReference type="InterPro" id="IPR011453">
    <property type="entry name" value="DUF1559"/>
</dbReference>
<evidence type="ECO:0000313" key="4">
    <source>
        <dbReference type="Proteomes" id="UP000324233"/>
    </source>
</evidence>
<dbReference type="AlphaFoldDB" id="A0A5B9W5Q7"/>
<gene>
    <name evidence="3" type="ORF">OJF2_38610</name>
</gene>
<dbReference type="Gene3D" id="3.30.700.10">
    <property type="entry name" value="Glycoprotein, Type 4 Pilin"/>
    <property type="match status" value="1"/>
</dbReference>
<accession>A0A5B9W5Q7</accession>
<dbReference type="PANTHER" id="PTHR30093">
    <property type="entry name" value="GENERAL SECRETION PATHWAY PROTEIN G"/>
    <property type="match status" value="1"/>
</dbReference>
<keyword evidence="1" id="KW-1133">Transmembrane helix</keyword>
<feature type="transmembrane region" description="Helical" evidence="1">
    <location>
        <begin position="12"/>
        <end position="35"/>
    </location>
</feature>
<dbReference type="InterPro" id="IPR012902">
    <property type="entry name" value="N_methyl_site"/>
</dbReference>
<dbReference type="InterPro" id="IPR045584">
    <property type="entry name" value="Pilin-like"/>
</dbReference>
<dbReference type="NCBIfam" id="TIGR04294">
    <property type="entry name" value="pre_pil_HX9DG"/>
    <property type="match status" value="1"/>
</dbReference>
<dbReference type="Proteomes" id="UP000324233">
    <property type="component" value="Chromosome"/>
</dbReference>
<keyword evidence="4" id="KW-1185">Reference proteome</keyword>
<dbReference type="NCBIfam" id="TIGR02532">
    <property type="entry name" value="IV_pilin_GFxxxE"/>
    <property type="match status" value="1"/>
</dbReference>
<feature type="domain" description="DUF1559" evidence="2">
    <location>
        <begin position="39"/>
        <end position="362"/>
    </location>
</feature>
<dbReference type="Pfam" id="PF07963">
    <property type="entry name" value="N_methyl"/>
    <property type="match status" value="1"/>
</dbReference>
<dbReference type="PANTHER" id="PTHR30093:SF2">
    <property type="entry name" value="TYPE II SECRETION SYSTEM PROTEIN H"/>
    <property type="match status" value="1"/>
</dbReference>
<dbReference type="Pfam" id="PF07596">
    <property type="entry name" value="SBP_bac_10"/>
    <property type="match status" value="1"/>
</dbReference>
<evidence type="ECO:0000313" key="3">
    <source>
        <dbReference type="EMBL" id="QEH35310.1"/>
    </source>
</evidence>
<dbReference type="RefSeq" id="WP_148595129.1">
    <property type="nucleotide sequence ID" value="NZ_CP042997.1"/>
</dbReference>
<reference evidence="3 4" key="1">
    <citation type="submission" date="2019-08" db="EMBL/GenBank/DDBJ databases">
        <title>Deep-cultivation of Planctomycetes and their phenomic and genomic characterization uncovers novel biology.</title>
        <authorList>
            <person name="Wiegand S."/>
            <person name="Jogler M."/>
            <person name="Boedeker C."/>
            <person name="Pinto D."/>
            <person name="Vollmers J."/>
            <person name="Rivas-Marin E."/>
            <person name="Kohn T."/>
            <person name="Peeters S.H."/>
            <person name="Heuer A."/>
            <person name="Rast P."/>
            <person name="Oberbeckmann S."/>
            <person name="Bunk B."/>
            <person name="Jeske O."/>
            <person name="Meyerdierks A."/>
            <person name="Storesund J.E."/>
            <person name="Kallscheuer N."/>
            <person name="Luecker S."/>
            <person name="Lage O.M."/>
            <person name="Pohl T."/>
            <person name="Merkel B.J."/>
            <person name="Hornburger P."/>
            <person name="Mueller R.-W."/>
            <person name="Bruemmer F."/>
            <person name="Labrenz M."/>
            <person name="Spormann A.M."/>
            <person name="Op den Camp H."/>
            <person name="Overmann J."/>
            <person name="Amann R."/>
            <person name="Jetten M.S.M."/>
            <person name="Mascher T."/>
            <person name="Medema M.H."/>
            <person name="Devos D.P."/>
            <person name="Kaster A.-K."/>
            <person name="Ovreas L."/>
            <person name="Rohde M."/>
            <person name="Galperin M.Y."/>
            <person name="Jogler C."/>
        </authorList>
    </citation>
    <scope>NUCLEOTIDE SEQUENCE [LARGE SCALE GENOMIC DNA]</scope>
    <source>
        <strain evidence="3 4">OJF2</strain>
    </source>
</reference>
<organism evidence="3 4">
    <name type="scientific">Aquisphaera giovannonii</name>
    <dbReference type="NCBI Taxonomy" id="406548"/>
    <lineage>
        <taxon>Bacteria</taxon>
        <taxon>Pseudomonadati</taxon>
        <taxon>Planctomycetota</taxon>
        <taxon>Planctomycetia</taxon>
        <taxon>Isosphaerales</taxon>
        <taxon>Isosphaeraceae</taxon>
        <taxon>Aquisphaera</taxon>
    </lineage>
</organism>
<name>A0A5B9W5Q7_9BACT</name>
<evidence type="ECO:0000259" key="2">
    <source>
        <dbReference type="Pfam" id="PF07596"/>
    </source>
</evidence>